<gene>
    <name evidence="2" type="ORF">FWILDA_LOCUS16295</name>
</gene>
<reference evidence="2" key="1">
    <citation type="submission" date="2022-08" db="EMBL/GenBank/DDBJ databases">
        <authorList>
            <person name="Kallberg Y."/>
            <person name="Tangrot J."/>
            <person name="Rosling A."/>
        </authorList>
    </citation>
    <scope>NUCLEOTIDE SEQUENCE</scope>
    <source>
        <strain evidence="2">Wild A</strain>
    </source>
</reference>
<organism evidence="2 3">
    <name type="scientific">Funneliformis geosporum</name>
    <dbReference type="NCBI Taxonomy" id="1117311"/>
    <lineage>
        <taxon>Eukaryota</taxon>
        <taxon>Fungi</taxon>
        <taxon>Fungi incertae sedis</taxon>
        <taxon>Mucoromycota</taxon>
        <taxon>Glomeromycotina</taxon>
        <taxon>Glomeromycetes</taxon>
        <taxon>Glomerales</taxon>
        <taxon>Glomeraceae</taxon>
        <taxon>Funneliformis</taxon>
    </lineage>
</organism>
<keyword evidence="3" id="KW-1185">Reference proteome</keyword>
<evidence type="ECO:0000313" key="3">
    <source>
        <dbReference type="Proteomes" id="UP001153678"/>
    </source>
</evidence>
<proteinExistence type="predicted"/>
<feature type="non-terminal residue" evidence="2">
    <location>
        <position position="1"/>
    </location>
</feature>
<name>A0A9W4X0W2_9GLOM</name>
<protein>
    <submittedName>
        <fullName evidence="2">10375_t:CDS:1</fullName>
    </submittedName>
</protein>
<evidence type="ECO:0000256" key="1">
    <source>
        <dbReference type="SAM" id="MobiDB-lite"/>
    </source>
</evidence>
<evidence type="ECO:0000313" key="2">
    <source>
        <dbReference type="EMBL" id="CAI2193875.1"/>
    </source>
</evidence>
<feature type="non-terminal residue" evidence="2">
    <location>
        <position position="412"/>
    </location>
</feature>
<dbReference type="Proteomes" id="UP001153678">
    <property type="component" value="Unassembled WGS sequence"/>
</dbReference>
<feature type="region of interest" description="Disordered" evidence="1">
    <location>
        <begin position="136"/>
        <end position="161"/>
    </location>
</feature>
<accession>A0A9W4X0W2</accession>
<dbReference type="AlphaFoldDB" id="A0A9W4X0W2"/>
<comment type="caution">
    <text evidence="2">The sequence shown here is derived from an EMBL/GenBank/DDBJ whole genome shotgun (WGS) entry which is preliminary data.</text>
</comment>
<sequence length="412" mass="47067">RLGCFAFHIKWIRDNERNPVNLAYDKSDALAKSLRVIVNKYSDDKKVTKAKSLLDVIKAIYGHNSMFHLQQGSVAFSYSSDGLLARCSLWFLSDQRKKGNDIDKLWLTIENKMCALQIDKERMNLEILQARKSVKSDLQPGNGRSSSESLLSDESNKEHDEDDMEIKFDLTRFQPNYNVNRKSKYDTYLNFDSFTTCTLQFASVLVGSWPHQWLYHRLLSSPGHVQSLLSPEILSSLNEASFNHFLGMDAFMEGGKSKLSRLCYEDCSVKIVRCLHFVYPIARPFFVGDEKEYDLVLNRSNAGSKKRPDLSCVINGVPILNSEFKPLGSAPLQRMKDRLKVKLKARKSINQQLQSKGGPGEAVIFLNMGDLMEPYSMDLKYDGLYRSWPFLTTRLVVDKACRSCDPSFGIFR</sequence>
<dbReference type="EMBL" id="CAMKVN010010138">
    <property type="protein sequence ID" value="CAI2193875.1"/>
    <property type="molecule type" value="Genomic_DNA"/>
</dbReference>